<dbReference type="EMBL" id="CAJHJT010000070">
    <property type="protein sequence ID" value="CAD7015515.1"/>
    <property type="molecule type" value="Genomic_DNA"/>
</dbReference>
<reference evidence="2" key="1">
    <citation type="submission" date="2020-11" db="EMBL/GenBank/DDBJ databases">
        <authorList>
            <person name="Whitehead M."/>
        </authorList>
    </citation>
    <scope>NUCLEOTIDE SEQUENCE</scope>
    <source>
        <strain evidence="2">EGII</strain>
    </source>
</reference>
<protein>
    <submittedName>
        <fullName evidence="2">(Mediterranean fruit fly) hypothetical protein</fullName>
    </submittedName>
</protein>
<proteinExistence type="predicted"/>
<keyword evidence="3" id="KW-1185">Reference proteome</keyword>
<dbReference type="EMBL" id="CAJHJT010000012">
    <property type="protein sequence ID" value="CAD6997286.1"/>
    <property type="molecule type" value="Genomic_DNA"/>
</dbReference>
<feature type="non-terminal residue" evidence="2">
    <location>
        <position position="68"/>
    </location>
</feature>
<organism evidence="2 3">
    <name type="scientific">Ceratitis capitata</name>
    <name type="common">Mediterranean fruit fly</name>
    <name type="synonym">Tephritis capitata</name>
    <dbReference type="NCBI Taxonomy" id="7213"/>
    <lineage>
        <taxon>Eukaryota</taxon>
        <taxon>Metazoa</taxon>
        <taxon>Ecdysozoa</taxon>
        <taxon>Arthropoda</taxon>
        <taxon>Hexapoda</taxon>
        <taxon>Insecta</taxon>
        <taxon>Pterygota</taxon>
        <taxon>Neoptera</taxon>
        <taxon>Endopterygota</taxon>
        <taxon>Diptera</taxon>
        <taxon>Brachycera</taxon>
        <taxon>Muscomorpha</taxon>
        <taxon>Tephritoidea</taxon>
        <taxon>Tephritidae</taxon>
        <taxon>Ceratitis</taxon>
        <taxon>Ceratitis</taxon>
    </lineage>
</organism>
<comment type="caution">
    <text evidence="2">The sequence shown here is derived from an EMBL/GenBank/DDBJ whole genome shotgun (WGS) entry which is preliminary data.</text>
</comment>
<evidence type="ECO:0000313" key="2">
    <source>
        <dbReference type="EMBL" id="CAD7015515.1"/>
    </source>
</evidence>
<gene>
    <name evidence="2" type="ORF">CCAP1982_LOCUS23454</name>
    <name evidence="1" type="ORF">CCAP1982_LOCUS5919</name>
</gene>
<name>A0A811VI14_CERCA</name>
<evidence type="ECO:0000313" key="3">
    <source>
        <dbReference type="Proteomes" id="UP000606786"/>
    </source>
</evidence>
<accession>A0A811VI14</accession>
<evidence type="ECO:0000313" key="1">
    <source>
        <dbReference type="EMBL" id="CAD6997286.1"/>
    </source>
</evidence>
<dbReference type="Proteomes" id="UP000606786">
    <property type="component" value="Unassembled WGS sequence"/>
</dbReference>
<dbReference type="AlphaFoldDB" id="A0A811VI14"/>
<sequence>MQQCDKFICSTCNAITAAASSLKLTPPLPQPTVCTNHVKHGMQMKCYGLYSKCPTKATKPEIRDPYGK</sequence>